<dbReference type="PANTHER" id="PTHR13710:SF105">
    <property type="entry name" value="ATP-DEPENDENT DNA HELICASE Q1"/>
    <property type="match status" value="1"/>
</dbReference>
<evidence type="ECO:0000313" key="8">
    <source>
        <dbReference type="Proteomes" id="UP000054538"/>
    </source>
</evidence>
<proteinExistence type="inferred from homology"/>
<dbReference type="InterPro" id="IPR014001">
    <property type="entry name" value="Helicase_ATP-bd"/>
</dbReference>
<organism evidence="7 8">
    <name type="scientific">Paxillus rubicundulus Ve08.2h10</name>
    <dbReference type="NCBI Taxonomy" id="930991"/>
    <lineage>
        <taxon>Eukaryota</taxon>
        <taxon>Fungi</taxon>
        <taxon>Dikarya</taxon>
        <taxon>Basidiomycota</taxon>
        <taxon>Agaricomycotina</taxon>
        <taxon>Agaricomycetes</taxon>
        <taxon>Agaricomycetidae</taxon>
        <taxon>Boletales</taxon>
        <taxon>Paxilineae</taxon>
        <taxon>Paxillaceae</taxon>
        <taxon>Paxillus</taxon>
    </lineage>
</organism>
<feature type="domain" description="Helicase ATP-binding" evidence="6">
    <location>
        <begin position="1"/>
        <end position="108"/>
    </location>
</feature>
<evidence type="ECO:0000256" key="2">
    <source>
        <dbReference type="ARBA" id="ARBA00023125"/>
    </source>
</evidence>
<dbReference type="AlphaFoldDB" id="A0A0D0CUH6"/>
<evidence type="ECO:0000313" key="7">
    <source>
        <dbReference type="EMBL" id="KIK79098.1"/>
    </source>
</evidence>
<keyword evidence="3" id="KW-0413">Isomerase</keyword>
<dbReference type="PROSITE" id="PS51192">
    <property type="entry name" value="HELICASE_ATP_BIND_1"/>
    <property type="match status" value="1"/>
</dbReference>
<dbReference type="GO" id="GO:0003677">
    <property type="term" value="F:DNA binding"/>
    <property type="evidence" value="ECO:0007669"/>
    <property type="project" value="UniProtKB-KW"/>
</dbReference>
<dbReference type="PANTHER" id="PTHR13710">
    <property type="entry name" value="DNA HELICASE RECQ FAMILY MEMBER"/>
    <property type="match status" value="1"/>
</dbReference>
<gene>
    <name evidence="7" type="ORF">PAXRUDRAFT_162191</name>
</gene>
<evidence type="ECO:0000256" key="4">
    <source>
        <dbReference type="ARBA" id="ARBA00034617"/>
    </source>
</evidence>
<dbReference type="InterPro" id="IPR011545">
    <property type="entry name" value="DEAD/DEAH_box_helicase_dom"/>
</dbReference>
<evidence type="ECO:0000256" key="1">
    <source>
        <dbReference type="ARBA" id="ARBA00005446"/>
    </source>
</evidence>
<dbReference type="InParanoid" id="A0A0D0CUH6"/>
<dbReference type="Proteomes" id="UP000054538">
    <property type="component" value="Unassembled WGS sequence"/>
</dbReference>
<keyword evidence="2" id="KW-0238">DNA-binding</keyword>
<dbReference type="STRING" id="930991.A0A0D0CUH6"/>
<dbReference type="EC" id="5.6.2.4" evidence="5"/>
<reference evidence="7 8" key="1">
    <citation type="submission" date="2014-04" db="EMBL/GenBank/DDBJ databases">
        <authorList>
            <consortium name="DOE Joint Genome Institute"/>
            <person name="Kuo A."/>
            <person name="Kohler A."/>
            <person name="Jargeat P."/>
            <person name="Nagy L.G."/>
            <person name="Floudas D."/>
            <person name="Copeland A."/>
            <person name="Barry K.W."/>
            <person name="Cichocki N."/>
            <person name="Veneault-Fourrey C."/>
            <person name="LaButti K."/>
            <person name="Lindquist E.A."/>
            <person name="Lipzen A."/>
            <person name="Lundell T."/>
            <person name="Morin E."/>
            <person name="Murat C."/>
            <person name="Sun H."/>
            <person name="Tunlid A."/>
            <person name="Henrissat B."/>
            <person name="Grigoriev I.V."/>
            <person name="Hibbett D.S."/>
            <person name="Martin F."/>
            <person name="Nordberg H.P."/>
            <person name="Cantor M.N."/>
            <person name="Hua S.X."/>
        </authorList>
    </citation>
    <scope>NUCLEOTIDE SEQUENCE [LARGE SCALE GENOMIC DNA]</scope>
    <source>
        <strain evidence="7 8">Ve08.2h10</strain>
    </source>
</reference>
<comment type="similarity">
    <text evidence="1">Belongs to the helicase family. RecQ subfamily.</text>
</comment>
<dbReference type="GO" id="GO:0005694">
    <property type="term" value="C:chromosome"/>
    <property type="evidence" value="ECO:0007669"/>
    <property type="project" value="TreeGrafter"/>
</dbReference>
<dbReference type="OrthoDB" id="2499463at2759"/>
<accession>A0A0D0CUH6</accession>
<dbReference type="GO" id="GO:0043138">
    <property type="term" value="F:3'-5' DNA helicase activity"/>
    <property type="evidence" value="ECO:0007669"/>
    <property type="project" value="UniProtKB-EC"/>
</dbReference>
<dbReference type="HOGENOM" id="CLU_2062231_0_0_1"/>
<comment type="catalytic activity">
    <reaction evidence="4">
        <text>Couples ATP hydrolysis with the unwinding of duplex DNA by translocating in the 3'-5' direction.</text>
        <dbReference type="EC" id="5.6.2.4"/>
    </reaction>
</comment>
<dbReference type="Gene3D" id="3.40.50.300">
    <property type="entry name" value="P-loop containing nucleotide triphosphate hydrolases"/>
    <property type="match status" value="1"/>
</dbReference>
<dbReference type="GO" id="GO:0000724">
    <property type="term" value="P:double-strand break repair via homologous recombination"/>
    <property type="evidence" value="ECO:0007669"/>
    <property type="project" value="TreeGrafter"/>
</dbReference>
<dbReference type="GO" id="GO:0009378">
    <property type="term" value="F:four-way junction helicase activity"/>
    <property type="evidence" value="ECO:0007669"/>
    <property type="project" value="TreeGrafter"/>
</dbReference>
<reference evidence="8" key="2">
    <citation type="submission" date="2015-01" db="EMBL/GenBank/DDBJ databases">
        <title>Evolutionary Origins and Diversification of the Mycorrhizal Mutualists.</title>
        <authorList>
            <consortium name="DOE Joint Genome Institute"/>
            <consortium name="Mycorrhizal Genomics Consortium"/>
            <person name="Kohler A."/>
            <person name="Kuo A."/>
            <person name="Nagy L.G."/>
            <person name="Floudas D."/>
            <person name="Copeland A."/>
            <person name="Barry K.W."/>
            <person name="Cichocki N."/>
            <person name="Veneault-Fourrey C."/>
            <person name="LaButti K."/>
            <person name="Lindquist E.A."/>
            <person name="Lipzen A."/>
            <person name="Lundell T."/>
            <person name="Morin E."/>
            <person name="Murat C."/>
            <person name="Riley R."/>
            <person name="Ohm R."/>
            <person name="Sun H."/>
            <person name="Tunlid A."/>
            <person name="Henrissat B."/>
            <person name="Grigoriev I.V."/>
            <person name="Hibbett D.S."/>
            <person name="Martin F."/>
        </authorList>
    </citation>
    <scope>NUCLEOTIDE SEQUENCE [LARGE SCALE GENOMIC DNA]</scope>
    <source>
        <strain evidence="8">Ve08.2h10</strain>
    </source>
</reference>
<dbReference type="SUPFAM" id="SSF52540">
    <property type="entry name" value="P-loop containing nucleoside triphosphate hydrolases"/>
    <property type="match status" value="1"/>
</dbReference>
<dbReference type="Pfam" id="PF00270">
    <property type="entry name" value="DEAD"/>
    <property type="match status" value="1"/>
</dbReference>
<sequence>MGSFTIPALLHPDNITIVLSPLNALEEDQVCTFFFFCLKAAVVNHETFDNKLYQELKNMSYQAIFTSPEMALKNNQFNSLLAMLAYHKHMIGIVVDEVHCISQWGSDF</sequence>
<evidence type="ECO:0000256" key="3">
    <source>
        <dbReference type="ARBA" id="ARBA00023235"/>
    </source>
</evidence>
<dbReference type="GO" id="GO:0005737">
    <property type="term" value="C:cytoplasm"/>
    <property type="evidence" value="ECO:0007669"/>
    <property type="project" value="TreeGrafter"/>
</dbReference>
<evidence type="ECO:0000256" key="5">
    <source>
        <dbReference type="ARBA" id="ARBA00034808"/>
    </source>
</evidence>
<protein>
    <recommendedName>
        <fullName evidence="5">DNA 3'-5' helicase</fullName>
        <ecNumber evidence="5">5.6.2.4</ecNumber>
    </recommendedName>
</protein>
<keyword evidence="8" id="KW-1185">Reference proteome</keyword>
<name>A0A0D0CUH6_9AGAM</name>
<dbReference type="EMBL" id="KN826379">
    <property type="protein sequence ID" value="KIK79098.1"/>
    <property type="molecule type" value="Genomic_DNA"/>
</dbReference>
<evidence type="ECO:0000259" key="6">
    <source>
        <dbReference type="PROSITE" id="PS51192"/>
    </source>
</evidence>
<dbReference type="GO" id="GO:0005524">
    <property type="term" value="F:ATP binding"/>
    <property type="evidence" value="ECO:0007669"/>
    <property type="project" value="InterPro"/>
</dbReference>
<dbReference type="InterPro" id="IPR027417">
    <property type="entry name" value="P-loop_NTPase"/>
</dbReference>